<dbReference type="Pfam" id="PF00144">
    <property type="entry name" value="Beta-lactamase"/>
    <property type="match status" value="1"/>
</dbReference>
<evidence type="ECO:0000313" key="2">
    <source>
        <dbReference type="EMBL" id="NNV55758.1"/>
    </source>
</evidence>
<sequence length="461" mass="50419">MKKIFKRVFLVVLLAGFGWVINYAWVSFPIISGFGAKAVCTGVFVSHRNSDIIIKEELGDMPLSLGSFEIDMKDSSVTGSVFGLAKRKAIYRSGIGASVINGLPEETIRKQVFNIPPAPVFNTDTIAWPMGDKLVDSIPAGIDKALLDMAISKAFEEPFADKQVRTRAVAIVYNGQLLAEKYANGINKNTQLYGWSMAKSVTSALIGTLVGQGKLDVNKPAPVPEWKAATDPRHAITLKNLLNQQSGLDFMEDYSGASDVTNMLYKEADMAAFTASHPLLNAPGSTFSYTSGNSNVIARIIRQTVGELEYAAYPFTDLFYKAGMYHTLFEPDASGTYVGSSYIMATARDYARFGLLYMNDGMVNNERILPEGWVQQTVTAPATNSSKNYGYQFWLNGFSGSDATKRVYPAAPADMFYCDGYAGQFVYIIPSKKLVIVRLGLTLDGSFDENGFLQNIIAAVK</sequence>
<dbReference type="PANTHER" id="PTHR43283:SF7">
    <property type="entry name" value="BETA-LACTAMASE-RELATED DOMAIN-CONTAINING PROTEIN"/>
    <property type="match status" value="1"/>
</dbReference>
<feature type="domain" description="Beta-lactamase-related" evidence="1">
    <location>
        <begin position="153"/>
        <end position="439"/>
    </location>
</feature>
<dbReference type="RefSeq" id="WP_171607688.1">
    <property type="nucleotide sequence ID" value="NZ_WHPF01000006.1"/>
</dbReference>
<evidence type="ECO:0000259" key="1">
    <source>
        <dbReference type="Pfam" id="PF00144"/>
    </source>
</evidence>
<keyword evidence="2" id="KW-0378">Hydrolase</keyword>
<evidence type="ECO:0000313" key="3">
    <source>
        <dbReference type="Proteomes" id="UP000598971"/>
    </source>
</evidence>
<comment type="caution">
    <text evidence="2">The sequence shown here is derived from an EMBL/GenBank/DDBJ whole genome shotgun (WGS) entry which is preliminary data.</text>
</comment>
<dbReference type="Proteomes" id="UP000598971">
    <property type="component" value="Unassembled WGS sequence"/>
</dbReference>
<dbReference type="EMBL" id="WHPF01000006">
    <property type="protein sequence ID" value="NNV55758.1"/>
    <property type="molecule type" value="Genomic_DNA"/>
</dbReference>
<dbReference type="InterPro" id="IPR012338">
    <property type="entry name" value="Beta-lactam/transpept-like"/>
</dbReference>
<dbReference type="InterPro" id="IPR001466">
    <property type="entry name" value="Beta-lactam-related"/>
</dbReference>
<accession>A0A8J8JTC1</accession>
<dbReference type="PANTHER" id="PTHR43283">
    <property type="entry name" value="BETA-LACTAMASE-RELATED"/>
    <property type="match status" value="1"/>
</dbReference>
<dbReference type="GO" id="GO:0016787">
    <property type="term" value="F:hydrolase activity"/>
    <property type="evidence" value="ECO:0007669"/>
    <property type="project" value="UniProtKB-KW"/>
</dbReference>
<dbReference type="Gene3D" id="3.40.710.10">
    <property type="entry name" value="DD-peptidase/beta-lactamase superfamily"/>
    <property type="match status" value="1"/>
</dbReference>
<gene>
    <name evidence="2" type="ORF">GD597_09830</name>
</gene>
<dbReference type="SUPFAM" id="SSF56601">
    <property type="entry name" value="beta-lactamase/transpeptidase-like"/>
    <property type="match status" value="1"/>
</dbReference>
<proteinExistence type="predicted"/>
<protein>
    <submittedName>
        <fullName evidence="2">Serine hydrolase</fullName>
    </submittedName>
</protein>
<dbReference type="InterPro" id="IPR050789">
    <property type="entry name" value="Diverse_Enzym_Activities"/>
</dbReference>
<keyword evidence="3" id="KW-1185">Reference proteome</keyword>
<reference evidence="2" key="1">
    <citation type="submission" date="2019-10" db="EMBL/GenBank/DDBJ databases">
        <title>Draft genome sequence of Panacibacter sp. KCS-6.</title>
        <authorList>
            <person name="Yim K.J."/>
        </authorList>
    </citation>
    <scope>NUCLEOTIDE SEQUENCE</scope>
    <source>
        <strain evidence="2">KCS-6</strain>
    </source>
</reference>
<name>A0A8J8JTC1_9BACT</name>
<dbReference type="AlphaFoldDB" id="A0A8J8JTC1"/>
<organism evidence="2 3">
    <name type="scientific">Limnovirga soli</name>
    <dbReference type="NCBI Taxonomy" id="2656915"/>
    <lineage>
        <taxon>Bacteria</taxon>
        <taxon>Pseudomonadati</taxon>
        <taxon>Bacteroidota</taxon>
        <taxon>Chitinophagia</taxon>
        <taxon>Chitinophagales</taxon>
        <taxon>Chitinophagaceae</taxon>
        <taxon>Limnovirga</taxon>
    </lineage>
</organism>